<proteinExistence type="predicted"/>
<evidence type="ECO:0000313" key="3">
    <source>
        <dbReference type="Proteomes" id="UP001335648"/>
    </source>
</evidence>
<comment type="caution">
    <text evidence="2">The sequence shown here is derived from an EMBL/GenBank/DDBJ whole genome shotgun (WGS) entry which is preliminary data.</text>
</comment>
<dbReference type="AlphaFoldDB" id="A0AAN8GH69"/>
<dbReference type="EMBL" id="JAULUE010002065">
    <property type="protein sequence ID" value="KAK5879186.1"/>
    <property type="molecule type" value="Genomic_DNA"/>
</dbReference>
<protein>
    <submittedName>
        <fullName evidence="2">Uncharacterized protein</fullName>
    </submittedName>
</protein>
<gene>
    <name evidence="2" type="ORF">CesoFtcFv8_024515</name>
</gene>
<feature type="region of interest" description="Disordered" evidence="1">
    <location>
        <begin position="54"/>
        <end position="73"/>
    </location>
</feature>
<name>A0AAN8GH69_9TELE</name>
<evidence type="ECO:0000313" key="2">
    <source>
        <dbReference type="EMBL" id="KAK5879186.1"/>
    </source>
</evidence>
<reference evidence="2 3" key="1">
    <citation type="journal article" date="2023" name="Mol. Biol. Evol.">
        <title>Genomics of Secondarily Temperate Adaptation in the Only Non-Antarctic Icefish.</title>
        <authorList>
            <person name="Rivera-Colon A.G."/>
            <person name="Rayamajhi N."/>
            <person name="Minhas B.F."/>
            <person name="Madrigal G."/>
            <person name="Bilyk K.T."/>
            <person name="Yoon V."/>
            <person name="Hune M."/>
            <person name="Gregory S."/>
            <person name="Cheng C.H.C."/>
            <person name="Catchen J.M."/>
        </authorList>
    </citation>
    <scope>NUCLEOTIDE SEQUENCE [LARGE SCALE GENOMIC DNA]</scope>
    <source>
        <strain evidence="2">JC2023a</strain>
    </source>
</reference>
<keyword evidence="3" id="KW-1185">Reference proteome</keyword>
<organism evidence="2 3">
    <name type="scientific">Champsocephalus esox</name>
    <name type="common">pike icefish</name>
    <dbReference type="NCBI Taxonomy" id="159716"/>
    <lineage>
        <taxon>Eukaryota</taxon>
        <taxon>Metazoa</taxon>
        <taxon>Chordata</taxon>
        <taxon>Craniata</taxon>
        <taxon>Vertebrata</taxon>
        <taxon>Euteleostomi</taxon>
        <taxon>Actinopterygii</taxon>
        <taxon>Neopterygii</taxon>
        <taxon>Teleostei</taxon>
        <taxon>Neoteleostei</taxon>
        <taxon>Acanthomorphata</taxon>
        <taxon>Eupercaria</taxon>
        <taxon>Perciformes</taxon>
        <taxon>Notothenioidei</taxon>
        <taxon>Channichthyidae</taxon>
        <taxon>Champsocephalus</taxon>
    </lineage>
</organism>
<sequence length="104" mass="11384">MPRPTGSLRAIGTILRPRFPWKLSLQTRGQIWAHMVPIESANKRQTGAMTQCDPLFEGDRAEPGPLSRSPLAPLHLGASRGQLPAICLHLALHPGNKDPPWQPA</sequence>
<accession>A0AAN8GH69</accession>
<dbReference type="Proteomes" id="UP001335648">
    <property type="component" value="Unassembled WGS sequence"/>
</dbReference>
<evidence type="ECO:0000256" key="1">
    <source>
        <dbReference type="SAM" id="MobiDB-lite"/>
    </source>
</evidence>